<dbReference type="Gene3D" id="2.20.20.110">
    <property type="entry name" value="Rad4, beta-hairpin domain BHD1"/>
    <property type="match status" value="1"/>
</dbReference>
<evidence type="ECO:0000259" key="9">
    <source>
        <dbReference type="SMART" id="SM01032"/>
    </source>
</evidence>
<accession>A0A9N9DQ62</accession>
<dbReference type="PANTHER" id="PTHR12135:SF0">
    <property type="entry name" value="DNA REPAIR PROTEIN COMPLEMENTING XP-C CELLS"/>
    <property type="match status" value="1"/>
</dbReference>
<evidence type="ECO:0000259" key="8">
    <source>
        <dbReference type="SMART" id="SM01031"/>
    </source>
</evidence>
<sequence>MHVMSLLAHGMIRNRWCNDMLMQALLYSLIPTEILSFFEDFSKNAENRSISDLKFSLNPLCLWWRDYFKITRLGICSRDYDEFGVKGVSEENQKDFVDWIPSVHALRTAIKEGKGSKDTSAQLFVALLRSLGFSARLIISLQAVSFKFATKKPVARKTLVKRKNSVKLFPKSKQDEESSNVNTKEVKRKRNIIGSSSRKKIKTAESNEGSDDEIVTTEKVSKYFTTPVKRSNASQSRMSPSRKAKMENNDSDDSEDFTPLSKKRSFHSYAFQPKNETPAVKDESSEHSDPQPSSKKSVRRSPRLKKTRSKSLKIDSTSGSDDEKIESDCYEPIVLIEAKDDYVDEFKPSLKRSRSRANSYAETKDNPNNEYEEPPVYWCELYSEIDKKWFCVDPIRAIIDDPHAMEPANNSTNNVMAYVVAFEKDLFVKDVTRRYASKWGAHTRKLRIPPTKDGYDWWQETLSYRARLYETERDKLEDKELSSTETSEAIPMTISAFNNHPLYALERHLKKFEILHPKEPILGEIRGEPIYPRECVKQLHTVETWLKEAQEVKEGEQPLKYVKSRAVTLSKKKEDKMAEYFGDAPRESGLYAEWQTVPYNPKHLIDGKIPVNKYGNVDMFKPSMCPIGAVHIPIRGIAKVAKKLEIEFAEAVTGFNFQCHRCAPIIEGIVVAKENEEIVLEAWREHSEIVAAREAAKRRKGTLARWRKLVVKMRIRLRVSQQFAEKIEERAESGESEFEHEDEDELMHDDNEEEKKPYKVKVKEVEGDD</sequence>
<dbReference type="Gene3D" id="3.90.260.10">
    <property type="entry name" value="Transglutaminase-like"/>
    <property type="match status" value="1"/>
</dbReference>
<dbReference type="GO" id="GO:0000111">
    <property type="term" value="C:nucleotide-excision repair factor 2 complex"/>
    <property type="evidence" value="ECO:0007669"/>
    <property type="project" value="TreeGrafter"/>
</dbReference>
<feature type="domain" description="Rad4 beta-hairpin" evidence="7">
    <location>
        <begin position="486"/>
        <end position="537"/>
    </location>
</feature>
<feature type="compositionally biased region" description="Polar residues" evidence="6">
    <location>
        <begin position="228"/>
        <end position="239"/>
    </location>
</feature>
<dbReference type="EMBL" id="CAJVPS010008681">
    <property type="protein sequence ID" value="CAG8644740.1"/>
    <property type="molecule type" value="Genomic_DNA"/>
</dbReference>
<dbReference type="Proteomes" id="UP000789508">
    <property type="component" value="Unassembled WGS sequence"/>
</dbReference>
<evidence type="ECO:0000256" key="1">
    <source>
        <dbReference type="ARBA" id="ARBA00004123"/>
    </source>
</evidence>
<dbReference type="PANTHER" id="PTHR12135">
    <property type="entry name" value="DNA REPAIR PROTEIN XP-C / RAD4"/>
    <property type="match status" value="1"/>
</dbReference>
<dbReference type="InterPro" id="IPR042488">
    <property type="entry name" value="Rad4_BHD3_sf"/>
</dbReference>
<dbReference type="GO" id="GO:0003684">
    <property type="term" value="F:damaged DNA binding"/>
    <property type="evidence" value="ECO:0007669"/>
    <property type="project" value="InterPro"/>
</dbReference>
<dbReference type="GO" id="GO:0005737">
    <property type="term" value="C:cytoplasm"/>
    <property type="evidence" value="ECO:0007669"/>
    <property type="project" value="TreeGrafter"/>
</dbReference>
<feature type="compositionally biased region" description="Basic and acidic residues" evidence="6">
    <location>
        <begin position="753"/>
        <end position="769"/>
    </location>
</feature>
<keyword evidence="3" id="KW-0227">DNA damage</keyword>
<name>A0A9N9DQ62_9GLOM</name>
<evidence type="ECO:0000256" key="5">
    <source>
        <dbReference type="ARBA" id="ARBA00023242"/>
    </source>
</evidence>
<evidence type="ECO:0000256" key="4">
    <source>
        <dbReference type="ARBA" id="ARBA00023204"/>
    </source>
</evidence>
<dbReference type="Pfam" id="PF10404">
    <property type="entry name" value="BHD_2"/>
    <property type="match status" value="1"/>
</dbReference>
<dbReference type="Pfam" id="PF10405">
    <property type="entry name" value="BHD_3"/>
    <property type="match status" value="1"/>
</dbReference>
<dbReference type="SMART" id="SM01031">
    <property type="entry name" value="BHD_2"/>
    <property type="match status" value="1"/>
</dbReference>
<dbReference type="InterPro" id="IPR038765">
    <property type="entry name" value="Papain-like_cys_pep_sf"/>
</dbReference>
<dbReference type="AlphaFoldDB" id="A0A9N9DQ62"/>
<organism evidence="10 11">
    <name type="scientific">Ambispora leptoticha</name>
    <dbReference type="NCBI Taxonomy" id="144679"/>
    <lineage>
        <taxon>Eukaryota</taxon>
        <taxon>Fungi</taxon>
        <taxon>Fungi incertae sedis</taxon>
        <taxon>Mucoromycota</taxon>
        <taxon>Glomeromycotina</taxon>
        <taxon>Glomeromycetes</taxon>
        <taxon>Archaeosporales</taxon>
        <taxon>Ambisporaceae</taxon>
        <taxon>Ambispora</taxon>
    </lineage>
</organism>
<reference evidence="10" key="1">
    <citation type="submission" date="2021-06" db="EMBL/GenBank/DDBJ databases">
        <authorList>
            <person name="Kallberg Y."/>
            <person name="Tangrot J."/>
            <person name="Rosling A."/>
        </authorList>
    </citation>
    <scope>NUCLEOTIDE SEQUENCE</scope>
    <source>
        <strain evidence="10">FL130A</strain>
    </source>
</reference>
<dbReference type="InterPro" id="IPR018327">
    <property type="entry name" value="BHD_2"/>
</dbReference>
<keyword evidence="4" id="KW-0234">DNA repair</keyword>
<evidence type="ECO:0000259" key="7">
    <source>
        <dbReference type="SMART" id="SM01030"/>
    </source>
</evidence>
<dbReference type="GO" id="GO:0006289">
    <property type="term" value="P:nucleotide-excision repair"/>
    <property type="evidence" value="ECO:0007669"/>
    <property type="project" value="InterPro"/>
</dbReference>
<evidence type="ECO:0000313" key="10">
    <source>
        <dbReference type="EMBL" id="CAG8644740.1"/>
    </source>
</evidence>
<feature type="compositionally biased region" description="Basic residues" evidence="6">
    <location>
        <begin position="186"/>
        <end position="201"/>
    </location>
</feature>
<dbReference type="Pfam" id="PF10403">
    <property type="entry name" value="BHD_1"/>
    <property type="match status" value="1"/>
</dbReference>
<feature type="compositionally biased region" description="Basic residues" evidence="6">
    <location>
        <begin position="296"/>
        <end position="311"/>
    </location>
</feature>
<keyword evidence="11" id="KW-1185">Reference proteome</keyword>
<dbReference type="FunFam" id="3.30.70.2460:FF:000001">
    <property type="entry name" value="DNA repair protein Rad4 family"/>
    <property type="match status" value="1"/>
</dbReference>
<comment type="caution">
    <text evidence="10">The sequence shown here is derived from an EMBL/GenBank/DDBJ whole genome shotgun (WGS) entry which is preliminary data.</text>
</comment>
<feature type="region of interest" description="Disordered" evidence="6">
    <location>
        <begin position="728"/>
        <end position="769"/>
    </location>
</feature>
<dbReference type="Gene3D" id="3.30.70.2460">
    <property type="entry name" value="Rad4, beta-hairpin domain BHD3"/>
    <property type="match status" value="1"/>
</dbReference>
<feature type="region of interest" description="Disordered" evidence="6">
    <location>
        <begin position="226"/>
        <end position="325"/>
    </location>
</feature>
<feature type="compositionally biased region" description="Acidic residues" evidence="6">
    <location>
        <begin position="734"/>
        <end position="752"/>
    </location>
</feature>
<dbReference type="GO" id="GO:0003697">
    <property type="term" value="F:single-stranded DNA binding"/>
    <property type="evidence" value="ECO:0007669"/>
    <property type="project" value="TreeGrafter"/>
</dbReference>
<dbReference type="Pfam" id="PF03835">
    <property type="entry name" value="Rad4"/>
    <property type="match status" value="1"/>
</dbReference>
<comment type="subcellular location">
    <subcellularLocation>
        <location evidence="1">Nucleus</location>
    </subcellularLocation>
</comment>
<feature type="domain" description="Rad4 beta-hairpin" evidence="9">
    <location>
        <begin position="609"/>
        <end position="683"/>
    </location>
</feature>
<feature type="domain" description="Rad4 beta-hairpin" evidence="8">
    <location>
        <begin position="539"/>
        <end position="602"/>
    </location>
</feature>
<dbReference type="SMART" id="SM01032">
    <property type="entry name" value="BHD_3"/>
    <property type="match status" value="1"/>
</dbReference>
<protein>
    <submittedName>
        <fullName evidence="10">13994_t:CDS:1</fullName>
    </submittedName>
</protein>
<dbReference type="InterPro" id="IPR018325">
    <property type="entry name" value="Rad4/PNGase_transGLS-fold"/>
</dbReference>
<dbReference type="OrthoDB" id="300780at2759"/>
<dbReference type="GO" id="GO:0071942">
    <property type="term" value="C:XPC complex"/>
    <property type="evidence" value="ECO:0007669"/>
    <property type="project" value="TreeGrafter"/>
</dbReference>
<dbReference type="GO" id="GO:0006298">
    <property type="term" value="P:mismatch repair"/>
    <property type="evidence" value="ECO:0007669"/>
    <property type="project" value="TreeGrafter"/>
</dbReference>
<dbReference type="SUPFAM" id="SSF54001">
    <property type="entry name" value="Cysteine proteinases"/>
    <property type="match status" value="1"/>
</dbReference>
<feature type="compositionally biased region" description="Basic and acidic residues" evidence="6">
    <location>
        <begin position="279"/>
        <end position="289"/>
    </location>
</feature>
<dbReference type="SMART" id="SM01030">
    <property type="entry name" value="BHD_1"/>
    <property type="match status" value="1"/>
</dbReference>
<evidence type="ECO:0000313" key="11">
    <source>
        <dbReference type="Proteomes" id="UP000789508"/>
    </source>
</evidence>
<feature type="region of interest" description="Disordered" evidence="6">
    <location>
        <begin position="170"/>
        <end position="213"/>
    </location>
</feature>
<evidence type="ECO:0000256" key="3">
    <source>
        <dbReference type="ARBA" id="ARBA00022763"/>
    </source>
</evidence>
<dbReference type="InterPro" id="IPR036985">
    <property type="entry name" value="Transglutaminase-like_sf"/>
</dbReference>
<gene>
    <name evidence="10" type="ORF">ALEPTO_LOCUS9822</name>
</gene>
<evidence type="ECO:0000256" key="6">
    <source>
        <dbReference type="SAM" id="MobiDB-lite"/>
    </source>
</evidence>
<comment type="similarity">
    <text evidence="2">Belongs to the XPC family.</text>
</comment>
<evidence type="ECO:0000256" key="2">
    <source>
        <dbReference type="ARBA" id="ARBA00009525"/>
    </source>
</evidence>
<proteinExistence type="inferred from homology"/>
<dbReference type="InterPro" id="IPR018328">
    <property type="entry name" value="Rad4_beta-hairpin_dom3"/>
</dbReference>
<dbReference type="InterPro" id="IPR018326">
    <property type="entry name" value="Rad4_beta-hairpin_dom1"/>
</dbReference>
<dbReference type="InterPro" id="IPR004583">
    <property type="entry name" value="DNA_repair_Rad4"/>
</dbReference>
<keyword evidence="5" id="KW-0539">Nucleus</keyword>